<accession>A0A1G7PQY4</accession>
<keyword evidence="3" id="KW-1185">Reference proteome</keyword>
<dbReference type="InterPro" id="IPR006340">
    <property type="entry name" value="DUF436"/>
</dbReference>
<protein>
    <recommendedName>
        <fullName evidence="1">UPF0340 protein SAMN04488542_11979</fullName>
    </recommendedName>
</protein>
<dbReference type="SUPFAM" id="SSF110710">
    <property type="entry name" value="TTHA0583/YokD-like"/>
    <property type="match status" value="1"/>
</dbReference>
<evidence type="ECO:0000313" key="3">
    <source>
        <dbReference type="Proteomes" id="UP000198972"/>
    </source>
</evidence>
<dbReference type="Proteomes" id="UP000198972">
    <property type="component" value="Unassembled WGS sequence"/>
</dbReference>
<dbReference type="Pfam" id="PF04260">
    <property type="entry name" value="DUF436"/>
    <property type="match status" value="1"/>
</dbReference>
<proteinExistence type="inferred from homology"/>
<dbReference type="Gene3D" id="3.40.50.10360">
    <property type="entry name" value="Hypothetical protein TT1679"/>
    <property type="match status" value="1"/>
</dbReference>
<dbReference type="InterPro" id="IPR028345">
    <property type="entry name" value="Antibiotic_NAT-like"/>
</dbReference>
<dbReference type="EMBL" id="FNBG01000019">
    <property type="protein sequence ID" value="SDF88696.1"/>
    <property type="molecule type" value="Genomic_DNA"/>
</dbReference>
<dbReference type="STRING" id="670482.SAMN04488542_11979"/>
<dbReference type="NCBIfam" id="TIGR01440">
    <property type="entry name" value="TIGR01440 family protein"/>
    <property type="match status" value="1"/>
</dbReference>
<reference evidence="2 3" key="1">
    <citation type="submission" date="2016-10" db="EMBL/GenBank/DDBJ databases">
        <authorList>
            <person name="de Groot N.N."/>
        </authorList>
    </citation>
    <scope>NUCLEOTIDE SEQUENCE [LARGE SCALE GENOMIC DNA]</scope>
    <source>
        <strain evidence="2 3">DSM 28129</strain>
    </source>
</reference>
<name>A0A1G7PQY4_9BACL</name>
<gene>
    <name evidence="2" type="ORF">SAMN04488542_11979</name>
</gene>
<evidence type="ECO:0000256" key="1">
    <source>
        <dbReference type="HAMAP-Rule" id="MF_00800"/>
    </source>
</evidence>
<dbReference type="AlphaFoldDB" id="A0A1G7PQY4"/>
<organism evidence="2 3">
    <name type="scientific">Fontibacillus panacisegetis</name>
    <dbReference type="NCBI Taxonomy" id="670482"/>
    <lineage>
        <taxon>Bacteria</taxon>
        <taxon>Bacillati</taxon>
        <taxon>Bacillota</taxon>
        <taxon>Bacilli</taxon>
        <taxon>Bacillales</taxon>
        <taxon>Paenibacillaceae</taxon>
        <taxon>Fontibacillus</taxon>
    </lineage>
</organism>
<sequence>MNLNLKSIHSLRCKVCRHDATNLGIIIVVCVECIGIFGKGACKMDTEDLGAIREQVAEILQELVGIAKLGKGKLVVVGASTSEVAGERIGTGGAVEIAAELFAGIDRIRQQYGFDVAFQCCEHLNRALVVERDVLERLGLTEVAAVPVPKAGGSMAAVAYTHLSEPCLAESVQAHAGIDIGETMIGMHLQRVAVPFRPSRRFVGKARVTAAWTRPKLIGGERAVYAPQKNDQNQESHLCQ</sequence>
<dbReference type="HAMAP" id="MF_00800">
    <property type="entry name" value="UPF0340"/>
    <property type="match status" value="1"/>
</dbReference>
<evidence type="ECO:0000313" key="2">
    <source>
        <dbReference type="EMBL" id="SDF88696.1"/>
    </source>
</evidence>
<comment type="similarity">
    <text evidence="1">Belongs to the UPF0340 family.</text>
</comment>